<feature type="transmembrane region" description="Helical" evidence="1">
    <location>
        <begin position="97"/>
        <end position="117"/>
    </location>
</feature>
<reference evidence="2 3" key="1">
    <citation type="journal article" date="2013" name="Biodegradation">
        <title>Quantitative proteomic analysis of ibuprofen-degrading Patulibacter sp. strain I11.</title>
        <authorList>
            <person name="Almeida B."/>
            <person name="Kjeldal H."/>
            <person name="Lolas I."/>
            <person name="Knudsen A.D."/>
            <person name="Carvalho G."/>
            <person name="Nielsen K.L."/>
            <person name="Barreto Crespo M.T."/>
            <person name="Stensballe A."/>
            <person name="Nielsen J.L."/>
        </authorList>
    </citation>
    <scope>NUCLEOTIDE SEQUENCE [LARGE SCALE GENOMIC DNA]</scope>
    <source>
        <strain evidence="2 3">I11</strain>
    </source>
</reference>
<keyword evidence="1" id="KW-0812">Transmembrane</keyword>
<keyword evidence="1" id="KW-0472">Membrane</keyword>
<keyword evidence="1" id="KW-1133">Transmembrane helix</keyword>
<organism evidence="2 3">
    <name type="scientific">Patulibacter medicamentivorans</name>
    <dbReference type="NCBI Taxonomy" id="1097667"/>
    <lineage>
        <taxon>Bacteria</taxon>
        <taxon>Bacillati</taxon>
        <taxon>Actinomycetota</taxon>
        <taxon>Thermoleophilia</taxon>
        <taxon>Solirubrobacterales</taxon>
        <taxon>Patulibacteraceae</taxon>
        <taxon>Patulibacter</taxon>
    </lineage>
</organism>
<gene>
    <name evidence="2" type="ORF">PAI11_26370</name>
</gene>
<feature type="transmembrane region" description="Helical" evidence="1">
    <location>
        <begin position="59"/>
        <end position="77"/>
    </location>
</feature>
<proteinExistence type="predicted"/>
<keyword evidence="3" id="KW-1185">Reference proteome</keyword>
<evidence type="ECO:0000313" key="2">
    <source>
        <dbReference type="EMBL" id="EHN10530.1"/>
    </source>
</evidence>
<feature type="transmembrane region" description="Helical" evidence="1">
    <location>
        <begin position="35"/>
        <end position="52"/>
    </location>
</feature>
<dbReference type="Proteomes" id="UP000005143">
    <property type="component" value="Unassembled WGS sequence"/>
</dbReference>
<evidence type="ECO:0000313" key="3">
    <source>
        <dbReference type="Proteomes" id="UP000005143"/>
    </source>
</evidence>
<sequence>MKWWGVGSALLMIVGGIGPWVTVGGTTIANGTEKDGVFLIALGLIAGGLLVWRGGAAKWPAIVALSVAVLAVVISIADLGSVSGDSIAAALADPGWGLYLDLVASISLVAATAVLLIKSRSTAAAAPAA</sequence>
<evidence type="ECO:0000256" key="1">
    <source>
        <dbReference type="SAM" id="Phobius"/>
    </source>
</evidence>
<accession>H0E735</accession>
<name>H0E735_9ACTN</name>
<protein>
    <submittedName>
        <fullName evidence="2">Uncharacterized protein</fullName>
    </submittedName>
</protein>
<dbReference type="EMBL" id="AGUD01000216">
    <property type="protein sequence ID" value="EHN10530.1"/>
    <property type="molecule type" value="Genomic_DNA"/>
</dbReference>
<comment type="caution">
    <text evidence="2">The sequence shown here is derived from an EMBL/GenBank/DDBJ whole genome shotgun (WGS) entry which is preliminary data.</text>
</comment>
<dbReference type="AlphaFoldDB" id="H0E735"/>